<dbReference type="GO" id="GO:0071949">
    <property type="term" value="F:FAD binding"/>
    <property type="evidence" value="ECO:0007669"/>
    <property type="project" value="InterPro"/>
</dbReference>
<organism evidence="5 6">
    <name type="scientific">Macleaya cordata</name>
    <name type="common">Five-seeded plume-poppy</name>
    <name type="synonym">Bocconia cordata</name>
    <dbReference type="NCBI Taxonomy" id="56857"/>
    <lineage>
        <taxon>Eukaryota</taxon>
        <taxon>Viridiplantae</taxon>
        <taxon>Streptophyta</taxon>
        <taxon>Embryophyta</taxon>
        <taxon>Tracheophyta</taxon>
        <taxon>Spermatophyta</taxon>
        <taxon>Magnoliopsida</taxon>
        <taxon>Ranunculales</taxon>
        <taxon>Papaveraceae</taxon>
        <taxon>Papaveroideae</taxon>
        <taxon>Macleaya</taxon>
    </lineage>
</organism>
<accession>A0A200PYS7</accession>
<comment type="similarity">
    <text evidence="3">Belongs to the 3-hydroxybenzoate 6-hydroxylase family.</text>
</comment>
<dbReference type="Proteomes" id="UP000195402">
    <property type="component" value="Unassembled WGS sequence"/>
</dbReference>
<evidence type="ECO:0000313" key="6">
    <source>
        <dbReference type="Proteomes" id="UP000195402"/>
    </source>
</evidence>
<keyword evidence="6" id="KW-1185">Reference proteome</keyword>
<dbReference type="PANTHER" id="PTHR45934">
    <property type="entry name" value="FAD/NAD(P)-BINDING OXIDOREDUCTASE FAMILY PROTEIN"/>
    <property type="match status" value="1"/>
</dbReference>
<dbReference type="Gene3D" id="3.50.50.60">
    <property type="entry name" value="FAD/NAD(P)-binding domain"/>
    <property type="match status" value="1"/>
</dbReference>
<evidence type="ECO:0000256" key="1">
    <source>
        <dbReference type="ARBA" id="ARBA00023002"/>
    </source>
</evidence>
<evidence type="ECO:0000259" key="4">
    <source>
        <dbReference type="Pfam" id="PF01494"/>
    </source>
</evidence>
<sequence>MEIMMKEEVVIVGGGVAGLATALALKKVGVRALVLERSNELRVKGAALTLFSNAWLALEALGVAHKLTSIYAPYKGDAWLATGPRAVHRRALLESLIEELPTDTIRYSSKLHSIETTTHKHHEAASSDVILHLEDGTSIQTKVLIGCDGVHSVVARWLGLKDVVHSGRYAVRGLGVFPEGHGLKHEVQQFVDKGRRFGIAPLTDKEVYWFMAYQPLPNKDDEMASGDPKLIQKSVLESVADFPPVVLDVIQHSDTSSLTWAPLMFRYPWDLIFGHLSKGTITVAGDAMHPMTPDLGQGGCTALEDAVVLGRRIGNSFIRNRKMMSQEDLEREIEMYVKERRWRSAGLITASYLAGWVQQGGGGGSSGVGWLMKFLRDSIFYKSIYRRIGGLVHYDCGKLPTVSTVPSEFEHDGHNKSD</sequence>
<keyword evidence="2 5" id="KW-0503">Monooxygenase</keyword>
<dbReference type="PRINTS" id="PR00420">
    <property type="entry name" value="RNGMNOXGNASE"/>
</dbReference>
<dbReference type="EMBL" id="MVGT01003729">
    <property type="protein sequence ID" value="OVA03326.1"/>
    <property type="molecule type" value="Genomic_DNA"/>
</dbReference>
<dbReference type="STRING" id="56857.A0A200PYS7"/>
<dbReference type="InterPro" id="IPR002938">
    <property type="entry name" value="FAD-bd"/>
</dbReference>
<dbReference type="InParanoid" id="A0A200PYS7"/>
<gene>
    <name evidence="5" type="ORF">BVC80_1507g3</name>
</gene>
<dbReference type="Pfam" id="PF01494">
    <property type="entry name" value="FAD_binding_3"/>
    <property type="match status" value="1"/>
</dbReference>
<keyword evidence="1" id="KW-0560">Oxidoreductase</keyword>
<evidence type="ECO:0000256" key="3">
    <source>
        <dbReference type="ARBA" id="ARBA00024018"/>
    </source>
</evidence>
<name>A0A200PYS7_MACCD</name>
<dbReference type="GO" id="GO:0004497">
    <property type="term" value="F:monooxygenase activity"/>
    <property type="evidence" value="ECO:0007669"/>
    <property type="project" value="UniProtKB-KW"/>
</dbReference>
<protein>
    <submittedName>
        <fullName evidence="5">Monooxygenase</fullName>
    </submittedName>
</protein>
<reference evidence="5 6" key="1">
    <citation type="journal article" date="2017" name="Mol. Plant">
        <title>The Genome of Medicinal Plant Macleaya cordata Provides New Insights into Benzylisoquinoline Alkaloids Metabolism.</title>
        <authorList>
            <person name="Liu X."/>
            <person name="Liu Y."/>
            <person name="Huang P."/>
            <person name="Ma Y."/>
            <person name="Qing Z."/>
            <person name="Tang Q."/>
            <person name="Cao H."/>
            <person name="Cheng P."/>
            <person name="Zheng Y."/>
            <person name="Yuan Z."/>
            <person name="Zhou Y."/>
            <person name="Liu J."/>
            <person name="Tang Z."/>
            <person name="Zhuo Y."/>
            <person name="Zhang Y."/>
            <person name="Yu L."/>
            <person name="Huang J."/>
            <person name="Yang P."/>
            <person name="Peng Q."/>
            <person name="Zhang J."/>
            <person name="Jiang W."/>
            <person name="Zhang Z."/>
            <person name="Lin K."/>
            <person name="Ro D.K."/>
            <person name="Chen X."/>
            <person name="Xiong X."/>
            <person name="Shang Y."/>
            <person name="Huang S."/>
            <person name="Zeng J."/>
        </authorList>
    </citation>
    <scope>NUCLEOTIDE SEQUENCE [LARGE SCALE GENOMIC DNA]</scope>
    <source>
        <strain evidence="6">cv. BLH2017</strain>
        <tissue evidence="5">Root</tissue>
    </source>
</reference>
<dbReference type="AlphaFoldDB" id="A0A200PYS7"/>
<evidence type="ECO:0000256" key="2">
    <source>
        <dbReference type="ARBA" id="ARBA00023033"/>
    </source>
</evidence>
<dbReference type="SUPFAM" id="SSF51905">
    <property type="entry name" value="FAD/NAD(P)-binding domain"/>
    <property type="match status" value="1"/>
</dbReference>
<comment type="caution">
    <text evidence="5">The sequence shown here is derived from an EMBL/GenBank/DDBJ whole genome shotgun (WGS) entry which is preliminary data.</text>
</comment>
<feature type="domain" description="FAD-binding" evidence="4">
    <location>
        <begin position="8"/>
        <end position="314"/>
    </location>
</feature>
<proteinExistence type="inferred from homology"/>
<dbReference type="PANTHER" id="PTHR45934:SF1">
    <property type="entry name" value="OS04G0423100 PROTEIN"/>
    <property type="match status" value="1"/>
</dbReference>
<evidence type="ECO:0000313" key="5">
    <source>
        <dbReference type="EMBL" id="OVA03326.1"/>
    </source>
</evidence>
<dbReference type="InterPro" id="IPR044560">
    <property type="entry name" value="MOase"/>
</dbReference>
<dbReference type="OMA" id="GEMYEWQ"/>
<dbReference type="InterPro" id="IPR036188">
    <property type="entry name" value="FAD/NAD-bd_sf"/>
</dbReference>
<dbReference type="OrthoDB" id="1878542at2759"/>